<gene>
    <name evidence="9" type="ORF">GSLYS_00002299001</name>
</gene>
<dbReference type="PROSITE" id="PS00217">
    <property type="entry name" value="SUGAR_TRANSPORT_2"/>
    <property type="match status" value="1"/>
</dbReference>
<dbReference type="InterPro" id="IPR036259">
    <property type="entry name" value="MFS_trans_sf"/>
</dbReference>
<protein>
    <recommendedName>
        <fullName evidence="8">Major facilitator superfamily (MFS) profile domain-containing protein</fullName>
    </recommendedName>
</protein>
<dbReference type="PROSITE" id="PS50850">
    <property type="entry name" value="MFS"/>
    <property type="match status" value="1"/>
</dbReference>
<evidence type="ECO:0000256" key="2">
    <source>
        <dbReference type="ARBA" id="ARBA00008335"/>
    </source>
</evidence>
<reference evidence="9 10" key="1">
    <citation type="submission" date="2024-04" db="EMBL/GenBank/DDBJ databases">
        <authorList>
            <consortium name="Genoscope - CEA"/>
            <person name="William W."/>
        </authorList>
    </citation>
    <scope>NUCLEOTIDE SEQUENCE [LARGE SCALE GENOMIC DNA]</scope>
</reference>
<evidence type="ECO:0000256" key="3">
    <source>
        <dbReference type="ARBA" id="ARBA00022448"/>
    </source>
</evidence>
<feature type="transmembrane region" description="Helical" evidence="7">
    <location>
        <begin position="197"/>
        <end position="220"/>
    </location>
</feature>
<evidence type="ECO:0000256" key="7">
    <source>
        <dbReference type="SAM" id="Phobius"/>
    </source>
</evidence>
<dbReference type="FunFam" id="1.20.1250.20:FF:000232">
    <property type="entry name" value="Organic cation/carnitine transporter 7"/>
    <property type="match status" value="1"/>
</dbReference>
<keyword evidence="4 7" id="KW-0812">Transmembrane</keyword>
<comment type="subcellular location">
    <subcellularLocation>
        <location evidence="1">Membrane</location>
        <topology evidence="1">Multi-pass membrane protein</topology>
    </subcellularLocation>
</comment>
<dbReference type="GO" id="GO:0016020">
    <property type="term" value="C:membrane"/>
    <property type="evidence" value="ECO:0007669"/>
    <property type="project" value="UniProtKB-SubCell"/>
</dbReference>
<dbReference type="Pfam" id="PF07690">
    <property type="entry name" value="MFS_1"/>
    <property type="match status" value="1"/>
</dbReference>
<feature type="transmembrane region" description="Helical" evidence="7">
    <location>
        <begin position="240"/>
        <end position="258"/>
    </location>
</feature>
<dbReference type="PROSITE" id="PS00216">
    <property type="entry name" value="SUGAR_TRANSPORT_1"/>
    <property type="match status" value="1"/>
</dbReference>
<evidence type="ECO:0000256" key="6">
    <source>
        <dbReference type="ARBA" id="ARBA00023136"/>
    </source>
</evidence>
<dbReference type="Pfam" id="PF00083">
    <property type="entry name" value="Sugar_tr"/>
    <property type="match status" value="1"/>
</dbReference>
<keyword evidence="3" id="KW-0813">Transport</keyword>
<accession>A0AAV2H6L4</accession>
<sequence>MDSLSPKAEWNIDDFMDTSQDDMMDTNQDETTQLLDNRDDGTKLQKRKGDRAKVMIYEDVLLACGYGKFHLLLLLLCGWAVSSDAIEVLSVSFLLPAATCDLSLTSADKGWLNAIVFLGMMFGGYIWGALADKWGRRSILVWSLLVNGVGNLGSSVSQVFWLFLICRFISGVGVGGSMPVVFTYYTEFQHKTRRGSMISLLATFWMAGNIVAAGLAWIVIPLEYLSFVSGDFTFHSWRVFVALCTLPSLTSAALLVLMPESPKFLLKQDTGRTLNQLSCFISQCFKNPQPRQTNILLESLVLTEEDIKSYVSEGFQMASITEKYKLYWRFKALLVTLFDSTILLFGKSLRRTTLILLFINFAIAFGYYGLFLWFPELFSRIDKYGGSFCDLKTGNSTNNETSCEQPGNTVYIESFLTSISNLPGNIITILIVERIGRKPLLASSMVLSGISVFFLWFVKKRWQNVLMSCLFGAISVCGFNMLDILQTELFPTNVRSTAFGVQTASLRVGAILGNIIFGELVDTYCAVPMLLVAGLLACGGLASLLLPNTTGIDIH</sequence>
<feature type="domain" description="Major facilitator superfamily (MFS) profile" evidence="8">
    <location>
        <begin position="71"/>
        <end position="551"/>
    </location>
</feature>
<comment type="similarity">
    <text evidence="2">Belongs to the major facilitator superfamily.</text>
</comment>
<feature type="transmembrane region" description="Helical" evidence="7">
    <location>
        <begin position="352"/>
        <end position="374"/>
    </location>
</feature>
<evidence type="ECO:0000313" key="10">
    <source>
        <dbReference type="Proteomes" id="UP001497497"/>
    </source>
</evidence>
<evidence type="ECO:0000256" key="4">
    <source>
        <dbReference type="ARBA" id="ARBA00022692"/>
    </source>
</evidence>
<dbReference type="SUPFAM" id="SSF103473">
    <property type="entry name" value="MFS general substrate transporter"/>
    <property type="match status" value="1"/>
</dbReference>
<feature type="transmembrane region" description="Helical" evidence="7">
    <location>
        <begin position="464"/>
        <end position="485"/>
    </location>
</feature>
<evidence type="ECO:0000313" key="9">
    <source>
        <dbReference type="EMBL" id="CAL1528129.1"/>
    </source>
</evidence>
<feature type="transmembrane region" description="Helical" evidence="7">
    <location>
        <begin position="138"/>
        <end position="154"/>
    </location>
</feature>
<feature type="transmembrane region" description="Helical" evidence="7">
    <location>
        <begin position="111"/>
        <end position="131"/>
    </location>
</feature>
<feature type="transmembrane region" description="Helical" evidence="7">
    <location>
        <begin position="440"/>
        <end position="458"/>
    </location>
</feature>
<dbReference type="PANTHER" id="PTHR23511:SF34">
    <property type="entry name" value="SYNAPTIC VESICLE GLYCOPROTEIN 2"/>
    <property type="match status" value="1"/>
</dbReference>
<feature type="transmembrane region" description="Helical" evidence="7">
    <location>
        <begin position="160"/>
        <end position="185"/>
    </location>
</feature>
<keyword evidence="6 7" id="KW-0472">Membrane</keyword>
<dbReference type="InterPro" id="IPR020846">
    <property type="entry name" value="MFS_dom"/>
</dbReference>
<dbReference type="GO" id="GO:0022857">
    <property type="term" value="F:transmembrane transporter activity"/>
    <property type="evidence" value="ECO:0007669"/>
    <property type="project" value="InterPro"/>
</dbReference>
<dbReference type="InterPro" id="IPR005828">
    <property type="entry name" value="MFS_sugar_transport-like"/>
</dbReference>
<dbReference type="InterPro" id="IPR005829">
    <property type="entry name" value="Sugar_transporter_CS"/>
</dbReference>
<dbReference type="Gene3D" id="1.20.1250.20">
    <property type="entry name" value="MFS general substrate transporter like domains"/>
    <property type="match status" value="1"/>
</dbReference>
<comment type="caution">
    <text evidence="9">The sequence shown here is derived from an EMBL/GenBank/DDBJ whole genome shotgun (WGS) entry which is preliminary data.</text>
</comment>
<organism evidence="9 10">
    <name type="scientific">Lymnaea stagnalis</name>
    <name type="common">Great pond snail</name>
    <name type="synonym">Helix stagnalis</name>
    <dbReference type="NCBI Taxonomy" id="6523"/>
    <lineage>
        <taxon>Eukaryota</taxon>
        <taxon>Metazoa</taxon>
        <taxon>Spiralia</taxon>
        <taxon>Lophotrochozoa</taxon>
        <taxon>Mollusca</taxon>
        <taxon>Gastropoda</taxon>
        <taxon>Heterobranchia</taxon>
        <taxon>Euthyneura</taxon>
        <taxon>Panpulmonata</taxon>
        <taxon>Hygrophila</taxon>
        <taxon>Lymnaeoidea</taxon>
        <taxon>Lymnaeidae</taxon>
        <taxon>Lymnaea</taxon>
    </lineage>
</organism>
<name>A0AAV2H6L4_LYMST</name>
<dbReference type="Proteomes" id="UP001497497">
    <property type="component" value="Unassembled WGS sequence"/>
</dbReference>
<feature type="transmembrane region" description="Helical" evidence="7">
    <location>
        <begin position="60"/>
        <end position="81"/>
    </location>
</feature>
<evidence type="ECO:0000256" key="5">
    <source>
        <dbReference type="ARBA" id="ARBA00022989"/>
    </source>
</evidence>
<keyword evidence="5 7" id="KW-1133">Transmembrane helix</keyword>
<evidence type="ECO:0000256" key="1">
    <source>
        <dbReference type="ARBA" id="ARBA00004141"/>
    </source>
</evidence>
<feature type="transmembrane region" description="Helical" evidence="7">
    <location>
        <begin position="529"/>
        <end position="546"/>
    </location>
</feature>
<dbReference type="AlphaFoldDB" id="A0AAV2H6L4"/>
<keyword evidence="10" id="KW-1185">Reference proteome</keyword>
<dbReference type="InterPro" id="IPR011701">
    <property type="entry name" value="MFS"/>
</dbReference>
<evidence type="ECO:0000259" key="8">
    <source>
        <dbReference type="PROSITE" id="PS50850"/>
    </source>
</evidence>
<dbReference type="EMBL" id="CAXITT010000027">
    <property type="protein sequence ID" value="CAL1528129.1"/>
    <property type="molecule type" value="Genomic_DNA"/>
</dbReference>
<proteinExistence type="inferred from homology"/>
<dbReference type="PANTHER" id="PTHR23511">
    <property type="entry name" value="SYNAPTIC VESICLE GLYCOPROTEIN 2"/>
    <property type="match status" value="1"/>
</dbReference>